<accession>A0A238FMF4</accession>
<feature type="region of interest" description="Disordered" evidence="1">
    <location>
        <begin position="173"/>
        <end position="206"/>
    </location>
</feature>
<feature type="compositionally biased region" description="Low complexity" evidence="1">
    <location>
        <begin position="28"/>
        <end position="44"/>
    </location>
</feature>
<name>A0A238FMF4_9BASI</name>
<evidence type="ECO:0000313" key="2">
    <source>
        <dbReference type="EMBL" id="SCV73969.1"/>
    </source>
</evidence>
<dbReference type="EMBL" id="FMSP01000019">
    <property type="protein sequence ID" value="SCV73969.1"/>
    <property type="molecule type" value="Genomic_DNA"/>
</dbReference>
<evidence type="ECO:0000256" key="1">
    <source>
        <dbReference type="SAM" id="MobiDB-lite"/>
    </source>
</evidence>
<dbReference type="OrthoDB" id="2538289at2759"/>
<feature type="compositionally biased region" description="Basic residues" evidence="1">
    <location>
        <begin position="7"/>
        <end position="22"/>
    </location>
</feature>
<feature type="region of interest" description="Disordered" evidence="1">
    <location>
        <begin position="1"/>
        <end position="44"/>
    </location>
</feature>
<feature type="compositionally biased region" description="Low complexity" evidence="1">
    <location>
        <begin position="192"/>
        <end position="206"/>
    </location>
</feature>
<dbReference type="Proteomes" id="UP000198372">
    <property type="component" value="Unassembled WGS sequence"/>
</dbReference>
<proteinExistence type="predicted"/>
<evidence type="ECO:0000313" key="3">
    <source>
        <dbReference type="Proteomes" id="UP000198372"/>
    </source>
</evidence>
<keyword evidence="3" id="KW-1185">Reference proteome</keyword>
<protein>
    <submittedName>
        <fullName evidence="2">BQ2448_6399 protein</fullName>
    </submittedName>
</protein>
<reference evidence="3" key="1">
    <citation type="submission" date="2016-09" db="EMBL/GenBank/DDBJ databases">
        <authorList>
            <person name="Jeantristanb JTB J.-T."/>
            <person name="Ricardo R."/>
        </authorList>
    </citation>
    <scope>NUCLEOTIDE SEQUENCE [LARGE SCALE GENOMIC DNA]</scope>
</reference>
<feature type="region of interest" description="Disordered" evidence="1">
    <location>
        <begin position="79"/>
        <end position="124"/>
    </location>
</feature>
<organism evidence="2 3">
    <name type="scientific">Microbotryum intermedium</name>
    <dbReference type="NCBI Taxonomy" id="269621"/>
    <lineage>
        <taxon>Eukaryota</taxon>
        <taxon>Fungi</taxon>
        <taxon>Dikarya</taxon>
        <taxon>Basidiomycota</taxon>
        <taxon>Pucciniomycotina</taxon>
        <taxon>Microbotryomycetes</taxon>
        <taxon>Microbotryales</taxon>
        <taxon>Microbotryaceae</taxon>
        <taxon>Microbotryum</taxon>
    </lineage>
</organism>
<feature type="compositionally biased region" description="Low complexity" evidence="1">
    <location>
        <begin position="96"/>
        <end position="120"/>
    </location>
</feature>
<gene>
    <name evidence="2" type="ORF">BQ2448_6399</name>
</gene>
<dbReference type="AlphaFoldDB" id="A0A238FMF4"/>
<sequence length="351" mass="38011">MATTISRTKRRSRARWTAKRRTTSGVNAAASISTSTSRARPCPTVADAEDAVVADSDASNALASTSSLSDTLTGRAVVTSTANADAARPPRETTRPTRGSPSPLALAQPSSSSPIESRPPLTNSPQFGPFYVGWQDGQGEYSLSNSWCCSAVKLAHERIIASRRGVASKSSFERYPSSTCSSTLSDRDDSLSSRSHSPFSSSTSMSSSCTCPEEACTCFSDDYYSSIPEYSRNSRISSSFTSPTSIEQTRLAENSASDSLMVVPLTPTMPLLDRVERIWDGHRLPSHILLPSAWIPKSDPDASEIFTKSGNEMKMVRDEIEERSQSLLETDASVDPIAPTMSHWLNEDAWE</sequence>